<evidence type="ECO:0000256" key="12">
    <source>
        <dbReference type="ARBA" id="ARBA00047493"/>
    </source>
</evidence>
<evidence type="ECO:0000313" key="14">
    <source>
        <dbReference type="Proteomes" id="UP000230066"/>
    </source>
</evidence>
<comment type="catalytic activity">
    <reaction evidence="12">
        <text>(6S)-5,6,7,8-tetrahydrofolyl-(gamma-L-Glu)(n) + L-glutamate + ATP = (6S)-5,6,7,8-tetrahydrofolyl-(gamma-L-Glu)(n+1) + ADP + phosphate + H(+)</text>
        <dbReference type="Rhea" id="RHEA:10580"/>
        <dbReference type="Rhea" id="RHEA-COMP:14738"/>
        <dbReference type="Rhea" id="RHEA-COMP:14740"/>
        <dbReference type="ChEBI" id="CHEBI:15378"/>
        <dbReference type="ChEBI" id="CHEBI:29985"/>
        <dbReference type="ChEBI" id="CHEBI:30616"/>
        <dbReference type="ChEBI" id="CHEBI:43474"/>
        <dbReference type="ChEBI" id="CHEBI:141005"/>
        <dbReference type="ChEBI" id="CHEBI:456216"/>
        <dbReference type="EC" id="6.3.2.17"/>
    </reaction>
</comment>
<evidence type="ECO:0000256" key="8">
    <source>
        <dbReference type="ARBA" id="ARBA00022840"/>
    </source>
</evidence>
<keyword evidence="6" id="KW-0479">Metal-binding</keyword>
<evidence type="ECO:0000256" key="10">
    <source>
        <dbReference type="ARBA" id="ARBA00030592"/>
    </source>
</evidence>
<evidence type="ECO:0000256" key="5">
    <source>
        <dbReference type="ARBA" id="ARBA00022598"/>
    </source>
</evidence>
<dbReference type="Gene3D" id="3.40.1190.10">
    <property type="entry name" value="Mur-like, catalytic domain"/>
    <property type="match status" value="1"/>
</dbReference>
<keyword evidence="7" id="KW-0547">Nucleotide-binding</keyword>
<dbReference type="GO" id="GO:0005829">
    <property type="term" value="C:cytosol"/>
    <property type="evidence" value="ECO:0007669"/>
    <property type="project" value="TreeGrafter"/>
</dbReference>
<evidence type="ECO:0000313" key="13">
    <source>
        <dbReference type="EMBL" id="THD27421.1"/>
    </source>
</evidence>
<accession>A0A4E0RLF3</accession>
<evidence type="ECO:0000256" key="2">
    <source>
        <dbReference type="ARBA" id="ARBA00008276"/>
    </source>
</evidence>
<evidence type="ECO:0000256" key="11">
    <source>
        <dbReference type="ARBA" id="ARBA00030876"/>
    </source>
</evidence>
<proteinExistence type="inferred from homology"/>
<keyword evidence="5" id="KW-0436">Ligase</keyword>
<dbReference type="GO" id="GO:0004326">
    <property type="term" value="F:tetrahydrofolylpolyglutamate synthase activity"/>
    <property type="evidence" value="ECO:0007669"/>
    <property type="project" value="UniProtKB-EC"/>
</dbReference>
<dbReference type="InterPro" id="IPR001645">
    <property type="entry name" value="Folylpolyglutamate_synth"/>
</dbReference>
<evidence type="ECO:0000256" key="3">
    <source>
        <dbReference type="ARBA" id="ARBA00013025"/>
    </source>
</evidence>
<evidence type="ECO:0000256" key="4">
    <source>
        <dbReference type="ARBA" id="ARBA00022563"/>
    </source>
</evidence>
<keyword evidence="4" id="KW-0554">One-carbon metabolism</keyword>
<gene>
    <name evidence="13" type="ORF">D915_001732</name>
</gene>
<dbReference type="GO" id="GO:0005524">
    <property type="term" value="F:ATP binding"/>
    <property type="evidence" value="ECO:0007669"/>
    <property type="project" value="UniProtKB-KW"/>
</dbReference>
<dbReference type="InterPro" id="IPR036565">
    <property type="entry name" value="Mur-like_cat_sf"/>
</dbReference>
<evidence type="ECO:0000256" key="6">
    <source>
        <dbReference type="ARBA" id="ARBA00022723"/>
    </source>
</evidence>
<sequence>MHFPRNLFATAMHSSTRTYEGAVSVLNACVPVSIIKTSGQDLRRERYCRSLTYLSALGISEAQIKQLNVIHVAGSKGKGSTCCIIENVLRHLGLKTGFLSSPHLINVEERIRINGKPIDRGLFSDLFWSIHDQITPYTESSGIPSPGYLHYIILMACKAFIDQKVDAAIIEVGMGGRFDHTNFFSTPAVSVVTHLCLEHTPILGNTLAEIAWRKAGIFKPHCYAVVSRDQTDEVMRVFEQEADLVHCPLFVAPSAEEIMVLIENSNNQDHDKLTTNLASLCKSCLPDGTTTRFSNIELGLTAVHLWMQHRKGIVSDTIGLQPCPSIVLPQDSVNTALKTHWPGRWHKVYRKNAVYFIDGAHTEDSIQSIAEWFQSAWPTTGSGSVLRVLIFTVLGPRDPQPMLESLYRIVQPGFDLVLFLNPHPTGSVSPAGKESQHEHCLTCWLSLNSTGVPTTSLTGSVNDLTRLIAWIDQAPRLTRDCLLDFIRSRETAISTAEPSCNSYDIVEHCDTTTELCHILITGSLYLVGDALKALNEPV</sequence>
<dbReference type="Proteomes" id="UP000230066">
    <property type="component" value="Unassembled WGS sequence"/>
</dbReference>
<keyword evidence="8" id="KW-0067">ATP-binding</keyword>
<dbReference type="GO" id="GO:0006730">
    <property type="term" value="P:one-carbon metabolic process"/>
    <property type="evidence" value="ECO:0007669"/>
    <property type="project" value="UniProtKB-KW"/>
</dbReference>
<protein>
    <recommendedName>
        <fullName evidence="3">tetrahydrofolate synthase</fullName>
        <ecNumber evidence="3">6.3.2.17</ecNumber>
    </recommendedName>
    <alternativeName>
        <fullName evidence="11">Folylpoly-gamma-glutamate synthetase</fullName>
    </alternativeName>
    <alternativeName>
        <fullName evidence="10">Tetrahydrofolylpolyglutamate synthase</fullName>
    </alternativeName>
</protein>
<dbReference type="EMBL" id="JXXN02000429">
    <property type="protein sequence ID" value="THD27421.1"/>
    <property type="molecule type" value="Genomic_DNA"/>
</dbReference>
<comment type="pathway">
    <text evidence="1">Cofactor biosynthesis; tetrahydrofolylpolyglutamate biosynthesis.</text>
</comment>
<dbReference type="InterPro" id="IPR036615">
    <property type="entry name" value="Mur_ligase_C_dom_sf"/>
</dbReference>
<comment type="caution">
    <text evidence="13">The sequence shown here is derived from an EMBL/GenBank/DDBJ whole genome shotgun (WGS) entry which is preliminary data.</text>
</comment>
<dbReference type="Gene3D" id="3.90.190.20">
    <property type="entry name" value="Mur ligase, C-terminal domain"/>
    <property type="match status" value="1"/>
</dbReference>
<organism evidence="13 14">
    <name type="scientific">Fasciola hepatica</name>
    <name type="common">Liver fluke</name>
    <dbReference type="NCBI Taxonomy" id="6192"/>
    <lineage>
        <taxon>Eukaryota</taxon>
        <taxon>Metazoa</taxon>
        <taxon>Spiralia</taxon>
        <taxon>Lophotrochozoa</taxon>
        <taxon>Platyhelminthes</taxon>
        <taxon>Trematoda</taxon>
        <taxon>Digenea</taxon>
        <taxon>Plagiorchiida</taxon>
        <taxon>Echinostomata</taxon>
        <taxon>Echinostomatoidea</taxon>
        <taxon>Fasciolidae</taxon>
        <taxon>Fasciola</taxon>
    </lineage>
</organism>
<keyword evidence="14" id="KW-1185">Reference proteome</keyword>
<dbReference type="GO" id="GO:0046872">
    <property type="term" value="F:metal ion binding"/>
    <property type="evidence" value="ECO:0007669"/>
    <property type="project" value="UniProtKB-KW"/>
</dbReference>
<dbReference type="AlphaFoldDB" id="A0A4E0RLF3"/>
<reference evidence="13" key="1">
    <citation type="submission" date="2019-03" db="EMBL/GenBank/DDBJ databases">
        <title>Improved annotation for the trematode Fasciola hepatica.</title>
        <authorList>
            <person name="Choi Y.-J."/>
            <person name="Martin J."/>
            <person name="Mitreva M."/>
        </authorList>
    </citation>
    <scope>NUCLEOTIDE SEQUENCE [LARGE SCALE GENOMIC DNA]</scope>
</reference>
<evidence type="ECO:0000256" key="1">
    <source>
        <dbReference type="ARBA" id="ARBA00005150"/>
    </source>
</evidence>
<dbReference type="EC" id="6.3.2.17" evidence="3"/>
<dbReference type="SUPFAM" id="SSF53244">
    <property type="entry name" value="MurD-like peptide ligases, peptide-binding domain"/>
    <property type="match status" value="1"/>
</dbReference>
<comment type="similarity">
    <text evidence="2">Belongs to the folylpolyglutamate synthase family.</text>
</comment>
<dbReference type="NCBIfam" id="TIGR01499">
    <property type="entry name" value="folC"/>
    <property type="match status" value="1"/>
</dbReference>
<keyword evidence="9" id="KW-0460">Magnesium</keyword>
<name>A0A4E0RLF3_FASHE</name>
<dbReference type="GO" id="GO:0005739">
    <property type="term" value="C:mitochondrion"/>
    <property type="evidence" value="ECO:0007669"/>
    <property type="project" value="TreeGrafter"/>
</dbReference>
<dbReference type="PANTHER" id="PTHR11136:SF5">
    <property type="entry name" value="FOLYLPOLYGLUTAMATE SYNTHASE, MITOCHONDRIAL"/>
    <property type="match status" value="1"/>
</dbReference>
<dbReference type="PANTHER" id="PTHR11136">
    <property type="entry name" value="FOLYLPOLYGLUTAMATE SYNTHASE-RELATED"/>
    <property type="match status" value="1"/>
</dbReference>
<dbReference type="SUPFAM" id="SSF53623">
    <property type="entry name" value="MurD-like peptide ligases, catalytic domain"/>
    <property type="match status" value="1"/>
</dbReference>
<evidence type="ECO:0000256" key="9">
    <source>
        <dbReference type="ARBA" id="ARBA00022842"/>
    </source>
</evidence>
<evidence type="ECO:0000256" key="7">
    <source>
        <dbReference type="ARBA" id="ARBA00022741"/>
    </source>
</evidence>